<keyword evidence="3" id="KW-1185">Reference proteome</keyword>
<sequence>MGVPDSMMLWSLVLAIKEHMALAKSRFDFYGISNNRTHGISNKRLDGAEMLPLLRYIVLILASLNAGSGQYLSQPFLEVALDKTYSNLFNVAVARLCDEKSRVGLRIRRMDIMNKALAKQAWRIIKNQNWLIQETLAKKYCQREDSTMPSKTRQLIGVEKHHQLQRNDQAGVAWQRIN</sequence>
<dbReference type="Proteomes" id="UP000828251">
    <property type="component" value="Unassembled WGS sequence"/>
</dbReference>
<gene>
    <name evidence="2" type="ORF">J1N35_017554</name>
</gene>
<organism evidence="2 3">
    <name type="scientific">Gossypium stocksii</name>
    <dbReference type="NCBI Taxonomy" id="47602"/>
    <lineage>
        <taxon>Eukaryota</taxon>
        <taxon>Viridiplantae</taxon>
        <taxon>Streptophyta</taxon>
        <taxon>Embryophyta</taxon>
        <taxon>Tracheophyta</taxon>
        <taxon>Spermatophyta</taxon>
        <taxon>Magnoliopsida</taxon>
        <taxon>eudicotyledons</taxon>
        <taxon>Gunneridae</taxon>
        <taxon>Pentapetalae</taxon>
        <taxon>rosids</taxon>
        <taxon>malvids</taxon>
        <taxon>Malvales</taxon>
        <taxon>Malvaceae</taxon>
        <taxon>Malvoideae</taxon>
        <taxon>Gossypium</taxon>
    </lineage>
</organism>
<feature type="chain" id="PRO_5039417332" evidence="1">
    <location>
        <begin position="24"/>
        <end position="178"/>
    </location>
</feature>
<comment type="caution">
    <text evidence="2">The sequence shown here is derived from an EMBL/GenBank/DDBJ whole genome shotgun (WGS) entry which is preliminary data.</text>
</comment>
<keyword evidence="1" id="KW-0732">Signal</keyword>
<dbReference type="EMBL" id="JAIQCV010000006">
    <property type="protein sequence ID" value="KAH1090297.1"/>
    <property type="molecule type" value="Genomic_DNA"/>
</dbReference>
<reference evidence="2 3" key="1">
    <citation type="journal article" date="2021" name="Plant Biotechnol. J.">
        <title>Multi-omics assisted identification of the key and species-specific regulatory components of drought-tolerant mechanisms in Gossypium stocksii.</title>
        <authorList>
            <person name="Yu D."/>
            <person name="Ke L."/>
            <person name="Zhang D."/>
            <person name="Wu Y."/>
            <person name="Sun Y."/>
            <person name="Mei J."/>
            <person name="Sun J."/>
            <person name="Sun Y."/>
        </authorList>
    </citation>
    <scope>NUCLEOTIDE SEQUENCE [LARGE SCALE GENOMIC DNA]</scope>
    <source>
        <strain evidence="3">cv. E1</strain>
        <tissue evidence="2">Leaf</tissue>
    </source>
</reference>
<name>A0A9D3VN87_9ROSI</name>
<evidence type="ECO:0000256" key="1">
    <source>
        <dbReference type="SAM" id="SignalP"/>
    </source>
</evidence>
<evidence type="ECO:0000313" key="3">
    <source>
        <dbReference type="Proteomes" id="UP000828251"/>
    </source>
</evidence>
<accession>A0A9D3VN87</accession>
<protein>
    <submittedName>
        <fullName evidence="2">Uncharacterized protein</fullName>
    </submittedName>
</protein>
<proteinExistence type="predicted"/>
<evidence type="ECO:0000313" key="2">
    <source>
        <dbReference type="EMBL" id="KAH1090297.1"/>
    </source>
</evidence>
<feature type="signal peptide" evidence="1">
    <location>
        <begin position="1"/>
        <end position="23"/>
    </location>
</feature>
<dbReference type="AlphaFoldDB" id="A0A9D3VN87"/>